<organism evidence="1 2">
    <name type="scientific">Limnospira fusiformis PMC 851.14</name>
    <dbReference type="NCBI Taxonomy" id="2219512"/>
    <lineage>
        <taxon>Bacteria</taxon>
        <taxon>Bacillati</taxon>
        <taxon>Cyanobacteriota</taxon>
        <taxon>Cyanophyceae</taxon>
        <taxon>Oscillatoriophycideae</taxon>
        <taxon>Oscillatoriales</taxon>
        <taxon>Sirenicapillariaceae</taxon>
        <taxon>Limnospira</taxon>
    </lineage>
</organism>
<gene>
    <name evidence="1" type="ORF">AAEJ74_28225</name>
</gene>
<keyword evidence="2" id="KW-1185">Reference proteome</keyword>
<feature type="non-terminal residue" evidence="1">
    <location>
        <position position="1"/>
    </location>
</feature>
<sequence>KRSICVGIPSLDLSCPPGYFKGLCTTKRCFWVACLNSYFSPYSLSAACQPVSLPNSYDGSSQTFGFPNHGWLAVVE</sequence>
<evidence type="ECO:0000313" key="2">
    <source>
        <dbReference type="Proteomes" id="UP001387447"/>
    </source>
</evidence>
<dbReference type="Proteomes" id="UP001387447">
    <property type="component" value="Unassembled WGS sequence"/>
</dbReference>
<proteinExistence type="predicted"/>
<evidence type="ECO:0000313" key="1">
    <source>
        <dbReference type="EMBL" id="MEK9515390.1"/>
    </source>
</evidence>
<name>A0ABU9ETU5_LIMFS</name>
<accession>A0ABU9ETU5</accession>
<comment type="caution">
    <text evidence="1">The sequence shown here is derived from an EMBL/GenBank/DDBJ whole genome shotgun (WGS) entry which is preliminary data.</text>
</comment>
<protein>
    <submittedName>
        <fullName evidence="1">Uncharacterized protein</fullName>
    </submittedName>
</protein>
<reference evidence="1 2" key="1">
    <citation type="journal article" date="2024" name="Front. Microbiol.">
        <title>Transcriptomic insights into the dominance of two phototrophs throughout the water column of a tropical hypersaline-alkaline crater lake (Dziani Dzaha, Mayotte).</title>
        <authorList>
            <person name="Duperron S."/>
            <person name="Halary S."/>
            <person name="Bouly J.-P."/>
            <person name="Roussel T."/>
            <person name="Hugoni M."/>
            <person name="Bruto M."/>
            <person name="Oger P."/>
            <person name="Duval C."/>
            <person name="Woo A."/>
            <person name="Jezequiel D."/>
            <person name="Ader M."/>
            <person name="Leboulanger C."/>
            <person name="Agogue H."/>
            <person name="Grossi V."/>
            <person name="Trousselier M."/>
            <person name="Bernard C."/>
        </authorList>
    </citation>
    <scope>NUCLEOTIDE SEQUENCE [LARGE SCALE GENOMIC DNA]</scope>
    <source>
        <strain evidence="1 2">PMC 851.14</strain>
    </source>
</reference>
<dbReference type="EMBL" id="JBBWYZ010000042">
    <property type="protein sequence ID" value="MEK9515390.1"/>
    <property type="molecule type" value="Genomic_DNA"/>
</dbReference>